<gene>
    <name evidence="1" type="ORF">OUZ56_011338</name>
</gene>
<keyword evidence="2" id="KW-1185">Reference proteome</keyword>
<name>A0ABQ9Z084_9CRUS</name>
<protein>
    <submittedName>
        <fullName evidence="1">Uncharacterized protein</fullName>
    </submittedName>
</protein>
<sequence length="132" mass="14786">MKLWNSSAAGDGVVMMPLLMPRDLKRIKDLVGLYQNRIKVLVFPLVLRADHLPFIMKCASPFHIVAGKALFLYVQNSLEALTSLLVVYYAFDLQGGNDVLAFLLVIESEILELNTEKSRSCNAIHLLRNLLG</sequence>
<comment type="caution">
    <text evidence="1">The sequence shown here is derived from an EMBL/GenBank/DDBJ whole genome shotgun (WGS) entry which is preliminary data.</text>
</comment>
<evidence type="ECO:0000313" key="1">
    <source>
        <dbReference type="EMBL" id="KAK4006183.1"/>
    </source>
</evidence>
<evidence type="ECO:0000313" key="2">
    <source>
        <dbReference type="Proteomes" id="UP001234178"/>
    </source>
</evidence>
<reference evidence="1 2" key="1">
    <citation type="journal article" date="2023" name="Nucleic Acids Res.">
        <title>The hologenome of Daphnia magna reveals possible DNA methylation and microbiome-mediated evolution of the host genome.</title>
        <authorList>
            <person name="Chaturvedi A."/>
            <person name="Li X."/>
            <person name="Dhandapani V."/>
            <person name="Marshall H."/>
            <person name="Kissane S."/>
            <person name="Cuenca-Cambronero M."/>
            <person name="Asole G."/>
            <person name="Calvet F."/>
            <person name="Ruiz-Romero M."/>
            <person name="Marangio P."/>
            <person name="Guigo R."/>
            <person name="Rago D."/>
            <person name="Mirbahai L."/>
            <person name="Eastwood N."/>
            <person name="Colbourne J.K."/>
            <person name="Zhou J."/>
            <person name="Mallon E."/>
            <person name="Orsini L."/>
        </authorList>
    </citation>
    <scope>NUCLEOTIDE SEQUENCE [LARGE SCALE GENOMIC DNA]</scope>
    <source>
        <strain evidence="1">LRV0_1</strain>
    </source>
</reference>
<proteinExistence type="predicted"/>
<organism evidence="1 2">
    <name type="scientific">Daphnia magna</name>
    <dbReference type="NCBI Taxonomy" id="35525"/>
    <lineage>
        <taxon>Eukaryota</taxon>
        <taxon>Metazoa</taxon>
        <taxon>Ecdysozoa</taxon>
        <taxon>Arthropoda</taxon>
        <taxon>Crustacea</taxon>
        <taxon>Branchiopoda</taxon>
        <taxon>Diplostraca</taxon>
        <taxon>Cladocera</taxon>
        <taxon>Anomopoda</taxon>
        <taxon>Daphniidae</taxon>
        <taxon>Daphnia</taxon>
    </lineage>
</organism>
<accession>A0ABQ9Z084</accession>
<dbReference type="Proteomes" id="UP001234178">
    <property type="component" value="Unassembled WGS sequence"/>
</dbReference>
<dbReference type="EMBL" id="JAOYFB010000002">
    <property type="protein sequence ID" value="KAK4006183.1"/>
    <property type="molecule type" value="Genomic_DNA"/>
</dbReference>